<dbReference type="InterPro" id="IPR005031">
    <property type="entry name" value="COQ10_START"/>
</dbReference>
<dbReference type="InterPro" id="IPR023393">
    <property type="entry name" value="START-like_dom_sf"/>
</dbReference>
<feature type="domain" description="Coenzyme Q-binding protein COQ10 START" evidence="1">
    <location>
        <begin position="30"/>
        <end position="147"/>
    </location>
</feature>
<dbReference type="EMBL" id="BMVX01000025">
    <property type="protein sequence ID" value="GGZ87847.1"/>
    <property type="molecule type" value="Genomic_DNA"/>
</dbReference>
<evidence type="ECO:0000313" key="4">
    <source>
        <dbReference type="Proteomes" id="UP000326831"/>
    </source>
</evidence>
<evidence type="ECO:0000259" key="1">
    <source>
        <dbReference type="Pfam" id="PF03364"/>
    </source>
</evidence>
<reference evidence="3 4" key="2">
    <citation type="submission" date="2017-09" db="EMBL/GenBank/DDBJ databases">
        <authorList>
            <person name="Lee N."/>
            <person name="Cho B.-K."/>
        </authorList>
    </citation>
    <scope>NUCLEOTIDE SEQUENCE [LARGE SCALE GENOMIC DNA]</scope>
    <source>
        <strain evidence="3 4">ATCC 27467</strain>
    </source>
</reference>
<dbReference type="Proteomes" id="UP000634660">
    <property type="component" value="Unassembled WGS sequence"/>
</dbReference>
<dbReference type="KEGG" id="ssub:CP968_26895"/>
<evidence type="ECO:0000313" key="3">
    <source>
        <dbReference type="EMBL" id="QEU81425.1"/>
    </source>
</evidence>
<organism evidence="3 4">
    <name type="scientific">Streptomyces subrutilus</name>
    <dbReference type="NCBI Taxonomy" id="36818"/>
    <lineage>
        <taxon>Bacteria</taxon>
        <taxon>Bacillati</taxon>
        <taxon>Actinomycetota</taxon>
        <taxon>Actinomycetes</taxon>
        <taxon>Kitasatosporales</taxon>
        <taxon>Streptomycetaceae</taxon>
        <taxon>Streptomyces</taxon>
    </lineage>
</organism>
<dbReference type="Proteomes" id="UP000326831">
    <property type="component" value="Chromosome"/>
</dbReference>
<proteinExistence type="predicted"/>
<reference evidence="2" key="1">
    <citation type="journal article" date="2014" name="Int. J. Syst. Evol. Microbiol.">
        <title>Complete genome sequence of Corynebacterium casei LMG S-19264T (=DSM 44701T), isolated from a smear-ripened cheese.</title>
        <authorList>
            <consortium name="US DOE Joint Genome Institute (JGI-PGF)"/>
            <person name="Walter F."/>
            <person name="Albersmeier A."/>
            <person name="Kalinowski J."/>
            <person name="Ruckert C."/>
        </authorList>
    </citation>
    <scope>NUCLEOTIDE SEQUENCE</scope>
    <source>
        <strain evidence="2">JCM 4834</strain>
    </source>
</reference>
<dbReference type="Gene3D" id="3.30.530.20">
    <property type="match status" value="1"/>
</dbReference>
<dbReference type="RefSeq" id="WP_150520436.1">
    <property type="nucleotide sequence ID" value="NZ_BMVX01000025.1"/>
</dbReference>
<keyword evidence="4" id="KW-1185">Reference proteome</keyword>
<dbReference type="AlphaFoldDB" id="A0A5P2UT28"/>
<dbReference type="Pfam" id="PF03364">
    <property type="entry name" value="Polyketide_cyc"/>
    <property type="match status" value="1"/>
</dbReference>
<accession>A0A5P2UT28</accession>
<name>A0A5P2UT28_9ACTN</name>
<dbReference type="SUPFAM" id="SSF55961">
    <property type="entry name" value="Bet v1-like"/>
    <property type="match status" value="1"/>
</dbReference>
<gene>
    <name evidence="3" type="ORF">CP968_26895</name>
    <name evidence="2" type="ORF">GCM10010371_54720</name>
</gene>
<reference evidence="2" key="3">
    <citation type="submission" date="2020-09" db="EMBL/GenBank/DDBJ databases">
        <authorList>
            <person name="Sun Q."/>
            <person name="Ohkuma M."/>
        </authorList>
    </citation>
    <scope>NUCLEOTIDE SEQUENCE</scope>
    <source>
        <strain evidence="2">JCM 4834</strain>
    </source>
</reference>
<dbReference type="OrthoDB" id="5402478at2"/>
<sequence length="171" mass="19705">MDLNRLNRLNRLNPWDRWSRYRFRSVWDLDAPPARVYAELEQPGQYPLWWPQVRRVEPVDDRTGTALVRSVLPYVLRVTATELLRDPVRGVLEVALRGDLDGWARWTVRARGAAGGGRTRALYEQEVEVRRASMRRLALPGRAVFRLNHALMMRAGHRGLQSRLGGSPEAV</sequence>
<dbReference type="EMBL" id="CP023701">
    <property type="protein sequence ID" value="QEU81425.1"/>
    <property type="molecule type" value="Genomic_DNA"/>
</dbReference>
<evidence type="ECO:0000313" key="2">
    <source>
        <dbReference type="EMBL" id="GGZ87847.1"/>
    </source>
</evidence>
<protein>
    <submittedName>
        <fullName evidence="3">Polyketide cyclase</fullName>
    </submittedName>
</protein>